<reference evidence="4 5" key="1">
    <citation type="submission" date="2011-10" db="EMBL/GenBank/DDBJ databases">
        <title>Metabolic and evolutionary patterns in the extreme acidophile Ferroplasma acidiphilum.</title>
        <authorList>
            <person name="Golyshina O.V."/>
            <person name="Kozyavkin S.A."/>
            <person name="Tatusov R.L."/>
            <person name="Slesarev A.I."/>
            <person name="Golyshin P.N."/>
        </authorList>
    </citation>
    <scope>NUCLEOTIDE SEQUENCE [LARGE SCALE GENOMIC DNA]</scope>
    <source>
        <strain evidence="5">Y</strain>
    </source>
</reference>
<protein>
    <submittedName>
        <fullName evidence="4">TetR family transcriptional regulator</fullName>
    </submittedName>
</protein>
<proteinExistence type="predicted"/>
<dbReference type="RefSeq" id="WP_009886501.1">
    <property type="nucleotide sequence ID" value="NZ_CP015363.1"/>
</dbReference>
<feature type="domain" description="HTH tetR-type" evidence="3">
    <location>
        <begin position="10"/>
        <end position="70"/>
    </location>
</feature>
<dbReference type="InterPro" id="IPR009057">
    <property type="entry name" value="Homeodomain-like_sf"/>
</dbReference>
<dbReference type="Pfam" id="PF00440">
    <property type="entry name" value="TetR_N"/>
    <property type="match status" value="1"/>
</dbReference>
<dbReference type="Proteomes" id="UP000192050">
    <property type="component" value="Chromosome"/>
</dbReference>
<keyword evidence="1 2" id="KW-0238">DNA-binding</keyword>
<dbReference type="AlphaFoldDB" id="A0A1V0N574"/>
<evidence type="ECO:0000313" key="5">
    <source>
        <dbReference type="Proteomes" id="UP000192050"/>
    </source>
</evidence>
<dbReference type="PROSITE" id="PS50977">
    <property type="entry name" value="HTH_TETR_2"/>
    <property type="match status" value="1"/>
</dbReference>
<dbReference type="PRINTS" id="PR00455">
    <property type="entry name" value="HTHTETR"/>
</dbReference>
<evidence type="ECO:0000313" key="4">
    <source>
        <dbReference type="EMBL" id="ARD85249.1"/>
    </source>
</evidence>
<dbReference type="EMBL" id="CP015363">
    <property type="protein sequence ID" value="ARD85249.1"/>
    <property type="molecule type" value="Genomic_DNA"/>
</dbReference>
<evidence type="ECO:0000256" key="1">
    <source>
        <dbReference type="ARBA" id="ARBA00023125"/>
    </source>
</evidence>
<dbReference type="Gene3D" id="1.10.357.10">
    <property type="entry name" value="Tetracycline Repressor, domain 2"/>
    <property type="match status" value="1"/>
</dbReference>
<accession>A0A1V0N574</accession>
<name>A0A1V0N574_9ARCH</name>
<dbReference type="InterPro" id="IPR001647">
    <property type="entry name" value="HTH_TetR"/>
</dbReference>
<dbReference type="PANTHER" id="PTHR43479">
    <property type="entry name" value="ACREF/ENVCD OPERON REPRESSOR-RELATED"/>
    <property type="match status" value="1"/>
</dbReference>
<dbReference type="KEGG" id="fai:FAD_1388"/>
<evidence type="ECO:0000259" key="3">
    <source>
        <dbReference type="PROSITE" id="PS50977"/>
    </source>
</evidence>
<evidence type="ECO:0000256" key="2">
    <source>
        <dbReference type="PROSITE-ProRule" id="PRU00335"/>
    </source>
</evidence>
<organism evidence="4 5">
    <name type="scientific">Ferroplasma acidiphilum</name>
    <dbReference type="NCBI Taxonomy" id="74969"/>
    <lineage>
        <taxon>Archaea</taxon>
        <taxon>Methanobacteriati</taxon>
        <taxon>Thermoplasmatota</taxon>
        <taxon>Thermoplasmata</taxon>
        <taxon>Thermoplasmatales</taxon>
        <taxon>Ferroplasmaceae</taxon>
        <taxon>Ferroplasma</taxon>
    </lineage>
</organism>
<dbReference type="InterPro" id="IPR036271">
    <property type="entry name" value="Tet_transcr_reg_TetR-rel_C_sf"/>
</dbReference>
<dbReference type="OrthoDB" id="135877at2157"/>
<dbReference type="GeneID" id="16024627"/>
<dbReference type="GO" id="GO:0003677">
    <property type="term" value="F:DNA binding"/>
    <property type="evidence" value="ECO:0007669"/>
    <property type="project" value="UniProtKB-UniRule"/>
</dbReference>
<dbReference type="PANTHER" id="PTHR43479:SF11">
    <property type="entry name" value="ACREF_ENVCD OPERON REPRESSOR-RELATED"/>
    <property type="match status" value="1"/>
</dbReference>
<dbReference type="GeneID" id="31676880"/>
<dbReference type="SUPFAM" id="SSF46689">
    <property type="entry name" value="Homeodomain-like"/>
    <property type="match status" value="1"/>
</dbReference>
<gene>
    <name evidence="4" type="ORF">FAD_1388</name>
</gene>
<dbReference type="SUPFAM" id="SSF48498">
    <property type="entry name" value="Tetracyclin repressor-like, C-terminal domain"/>
    <property type="match status" value="1"/>
</dbReference>
<dbReference type="InterPro" id="IPR050624">
    <property type="entry name" value="HTH-type_Tx_Regulator"/>
</dbReference>
<keyword evidence="5" id="KW-1185">Reference proteome</keyword>
<sequence length="194" mass="22272">MPKVIQDYREMAKEKIIESASKLFFQMGYNNAGMENIARDMGITKGTLYLYFKNKEELLNKTCKVNMDLLETNLKKSVSGNMITGIEKFFADEMKLPDYKKFYWIFALNEINVNNNIKEIIENSYKRYVKYISDLIENLKQDGTISESINSTDLARILIAFHNGVLISIMQGLDNPTATSIFNSGIRSLFGNRS</sequence>
<feature type="DNA-binding region" description="H-T-H motif" evidence="2">
    <location>
        <begin position="33"/>
        <end position="52"/>
    </location>
</feature>